<dbReference type="AlphaFoldDB" id="A0A1B2HSS8"/>
<dbReference type="SUPFAM" id="SSF51905">
    <property type="entry name" value="FAD/NAD(P)-binding domain"/>
    <property type="match status" value="2"/>
</dbReference>
<dbReference type="PANTHER" id="PTHR40254">
    <property type="entry name" value="BLR0577 PROTEIN"/>
    <property type="match status" value="1"/>
</dbReference>
<sequence length="427" mass="46745">MAERVRVVVIGAGASGTLAAIHLLRSGVPLELVLVDRSGEFGPGRAYRTGDPAHLLNTVAEKMSALDDDPGHFVRWSGADDGAFGPRREYGRYLAETLRGEEERAVVRHVADTATGLTTGDDHVVVELARTGPLEADFAVLAPGVGGGDPLAELLPDGSPRYVRDPWAGPLRIDDGAPVLVLGTGLSMMDLAVTLAPGSPVHAVSRHGLLPQPHRKRTTPSAFPDPPERIDSLSDLLRFARRCLSADPDRWRDFVDHLRPHTRRLWRQLDVSERRRFLERVHHYWNVHRHRAAPATHEQVRALIDEGRLELHRGRVVAIEPDDDGFEVGLSGGRTLRVGWLVNATGFGQGGPLVRELITDGTARPDPTGLGVRTGEDGRLLDRWGRARRVFTLGALRRGEEFESTAVPEIRTQAAEIAAHVRGEVMT</sequence>
<dbReference type="Pfam" id="PF13454">
    <property type="entry name" value="NAD_binding_9"/>
    <property type="match status" value="1"/>
</dbReference>
<dbReference type="InterPro" id="IPR038732">
    <property type="entry name" value="HpyO/CreE_NAD-binding"/>
</dbReference>
<evidence type="ECO:0000313" key="3">
    <source>
        <dbReference type="Proteomes" id="UP000093053"/>
    </source>
</evidence>
<reference evidence="2 3" key="1">
    <citation type="submission" date="2016-07" db="EMBL/GenBank/DDBJ databases">
        <title>Complete genome sequence of the Lentzea guizhouensis DHS C013.</title>
        <authorList>
            <person name="Cao C."/>
        </authorList>
    </citation>
    <scope>NUCLEOTIDE SEQUENCE [LARGE SCALE GENOMIC DNA]</scope>
    <source>
        <strain evidence="2 3">DHS C013</strain>
    </source>
</reference>
<gene>
    <name evidence="2" type="ORF">BBK82_37200</name>
</gene>
<organism evidence="2 3">
    <name type="scientific">Lentzea guizhouensis</name>
    <dbReference type="NCBI Taxonomy" id="1586287"/>
    <lineage>
        <taxon>Bacteria</taxon>
        <taxon>Bacillati</taxon>
        <taxon>Actinomycetota</taxon>
        <taxon>Actinomycetes</taxon>
        <taxon>Pseudonocardiales</taxon>
        <taxon>Pseudonocardiaceae</taxon>
        <taxon>Lentzea</taxon>
    </lineage>
</organism>
<dbReference type="OrthoDB" id="101972at2"/>
<accession>A0A1B2HSS8</accession>
<dbReference type="PRINTS" id="PR00368">
    <property type="entry name" value="FADPNR"/>
</dbReference>
<dbReference type="PANTHER" id="PTHR40254:SF1">
    <property type="entry name" value="BLR0577 PROTEIN"/>
    <property type="match status" value="1"/>
</dbReference>
<proteinExistence type="predicted"/>
<feature type="domain" description="FAD-dependent urate hydroxylase HpyO/Asp monooxygenase CreE-like FAD/NAD(P)-binding" evidence="1">
    <location>
        <begin position="8"/>
        <end position="145"/>
    </location>
</feature>
<dbReference type="InterPro" id="IPR036188">
    <property type="entry name" value="FAD/NAD-bd_sf"/>
</dbReference>
<dbReference type="Gene3D" id="3.50.50.60">
    <property type="entry name" value="FAD/NAD(P)-binding domain"/>
    <property type="match status" value="2"/>
</dbReference>
<dbReference type="RefSeq" id="WP_065919133.1">
    <property type="nucleotide sequence ID" value="NZ_CP016793.1"/>
</dbReference>
<dbReference type="InterPro" id="IPR052189">
    <property type="entry name" value="L-asp_N-monooxygenase_NS-form"/>
</dbReference>
<keyword evidence="3" id="KW-1185">Reference proteome</keyword>
<protein>
    <recommendedName>
        <fullName evidence="1">FAD-dependent urate hydroxylase HpyO/Asp monooxygenase CreE-like FAD/NAD(P)-binding domain-containing protein</fullName>
    </recommendedName>
</protein>
<dbReference type="KEGG" id="led:BBK82_37200"/>
<dbReference type="Proteomes" id="UP000093053">
    <property type="component" value="Chromosome"/>
</dbReference>
<name>A0A1B2HSS8_9PSEU</name>
<evidence type="ECO:0000313" key="2">
    <source>
        <dbReference type="EMBL" id="ANZ40796.1"/>
    </source>
</evidence>
<evidence type="ECO:0000259" key="1">
    <source>
        <dbReference type="Pfam" id="PF13454"/>
    </source>
</evidence>
<dbReference type="EMBL" id="CP016793">
    <property type="protein sequence ID" value="ANZ40796.1"/>
    <property type="molecule type" value="Genomic_DNA"/>
</dbReference>
<dbReference type="STRING" id="1586287.BBK82_37200"/>